<dbReference type="InterPro" id="IPR013216">
    <property type="entry name" value="Methyltransf_11"/>
</dbReference>
<dbReference type="GO" id="GO:0008757">
    <property type="term" value="F:S-adenosylmethionine-dependent methyltransferase activity"/>
    <property type="evidence" value="ECO:0007669"/>
    <property type="project" value="InterPro"/>
</dbReference>
<dbReference type="AlphaFoldDB" id="A0A1W6N4W3"/>
<evidence type="ECO:0000259" key="1">
    <source>
        <dbReference type="Pfam" id="PF08241"/>
    </source>
</evidence>
<dbReference type="EMBL" id="CP008743">
    <property type="protein sequence ID" value="ARN84905.1"/>
    <property type="molecule type" value="Genomic_DNA"/>
</dbReference>
<dbReference type="SUPFAM" id="SSF53335">
    <property type="entry name" value="S-adenosyl-L-methionine-dependent methyltransferases"/>
    <property type="match status" value="1"/>
</dbReference>
<sequence length="238" mass="27404">MWLDVIQYYNFYKSDLGEACRRVVMRKIHEIWPHVKGQIVAGVGYSNPYLSLFKEDARATFSFMPGPMGVMSWPKDAKNLAALIEENQWPLEDKTIDLLLVVHSFEHTANAHDFLRESWRVLSDGGRLLMIVPNRRGLWSRNVSTPFGHGHPYTGRQLYDLLENAFFTPSNPQYCLHMPPFNSFVSLQFYEALESLGQNWSKKFGGLVVLEAQKQVISLRKKPIPKWGPHVFVPKPLS</sequence>
<dbReference type="Pfam" id="PF08241">
    <property type="entry name" value="Methyltransf_11"/>
    <property type="match status" value="1"/>
</dbReference>
<dbReference type="RefSeq" id="WP_085784412.1">
    <property type="nucleotide sequence ID" value="NZ_CP008743.1"/>
</dbReference>
<name>A0A1W6N4W3_9PROT</name>
<evidence type="ECO:0000313" key="3">
    <source>
        <dbReference type="Proteomes" id="UP000237351"/>
    </source>
</evidence>
<evidence type="ECO:0000313" key="2">
    <source>
        <dbReference type="EMBL" id="ARN84905.1"/>
    </source>
</evidence>
<proteinExistence type="predicted"/>
<feature type="domain" description="Methyltransferase type 11" evidence="1">
    <location>
        <begin position="88"/>
        <end position="129"/>
    </location>
</feature>
<keyword evidence="3" id="KW-1185">Reference proteome</keyword>
<accession>A0A1W6N4W3</accession>
<dbReference type="KEGG" id="naf:GQ61_05955"/>
<dbReference type="Gene3D" id="3.40.50.150">
    <property type="entry name" value="Vaccinia Virus protein VP39"/>
    <property type="match status" value="1"/>
</dbReference>
<dbReference type="InterPro" id="IPR029063">
    <property type="entry name" value="SAM-dependent_MTases_sf"/>
</dbReference>
<protein>
    <recommendedName>
        <fullName evidence="1">Methyltransferase type 11 domain-containing protein</fullName>
    </recommendedName>
</protein>
<dbReference type="STRING" id="1414854.GQ61_05955"/>
<dbReference type="Proteomes" id="UP000237351">
    <property type="component" value="Chromosome"/>
</dbReference>
<dbReference type="OrthoDB" id="9800231at2"/>
<reference evidence="2 3" key="1">
    <citation type="submission" date="2014-06" db="EMBL/GenBank/DDBJ databases">
        <title>The genome of the endonuclear symbiont Nucleicultrix amoebiphila.</title>
        <authorList>
            <person name="Schulz F."/>
            <person name="Horn M."/>
        </authorList>
    </citation>
    <scope>NUCLEOTIDE SEQUENCE [LARGE SCALE GENOMIC DNA]</scope>
    <source>
        <strain evidence="2 3">FS5</strain>
    </source>
</reference>
<organism evidence="2 3">
    <name type="scientific">Candidatus Nucleicultrix amoebiphila FS5</name>
    <dbReference type="NCBI Taxonomy" id="1414854"/>
    <lineage>
        <taxon>Bacteria</taxon>
        <taxon>Pseudomonadati</taxon>
        <taxon>Pseudomonadota</taxon>
        <taxon>Alphaproteobacteria</taxon>
        <taxon>Holosporales</taxon>
        <taxon>Candidatus Nucleicultricaceae</taxon>
        <taxon>Candidatus Nucleicultrix</taxon>
    </lineage>
</organism>
<gene>
    <name evidence="2" type="ORF">GQ61_05955</name>
</gene>